<dbReference type="Proteomes" id="UP000002595">
    <property type="component" value="Chromosome"/>
</dbReference>
<organism evidence="4 5">
    <name type="scientific">Pyrobaculum islandicum (strain DSM 4184 / JCM 9189 / GEO3)</name>
    <dbReference type="NCBI Taxonomy" id="384616"/>
    <lineage>
        <taxon>Archaea</taxon>
        <taxon>Thermoproteota</taxon>
        <taxon>Thermoprotei</taxon>
        <taxon>Thermoproteales</taxon>
        <taxon>Thermoproteaceae</taxon>
        <taxon>Pyrobaculum</taxon>
    </lineage>
</organism>
<dbReference type="Pfam" id="PF10432">
    <property type="entry name" value="bact-PGI_C"/>
    <property type="match status" value="1"/>
</dbReference>
<dbReference type="KEGG" id="pis:Pisl_1645"/>
<keyword evidence="2 4" id="KW-0413">Isomerase</keyword>
<dbReference type="EC" id="5.3.1.9" evidence="4"/>
<dbReference type="STRING" id="384616.Pisl_1645"/>
<protein>
    <submittedName>
        <fullName evidence="4">Bifunctional phosphoglucose/phosphomannose isomerase</fullName>
        <ecNumber evidence="4">5.3.1.8</ecNumber>
        <ecNumber evidence="4">5.3.1.9</ecNumber>
    </submittedName>
</protein>
<evidence type="ECO:0000313" key="4">
    <source>
        <dbReference type="EMBL" id="ABL88797.1"/>
    </source>
</evidence>
<dbReference type="AlphaFoldDB" id="A1RV15"/>
<feature type="domain" description="SIS" evidence="3">
    <location>
        <begin position="32"/>
        <end position="167"/>
    </location>
</feature>
<dbReference type="InterPro" id="IPR001347">
    <property type="entry name" value="SIS_dom"/>
</dbReference>
<dbReference type="GO" id="GO:0097367">
    <property type="term" value="F:carbohydrate derivative binding"/>
    <property type="evidence" value="ECO:0007669"/>
    <property type="project" value="InterPro"/>
</dbReference>
<keyword evidence="5" id="KW-1185">Reference proteome</keyword>
<dbReference type="GO" id="GO:1901135">
    <property type="term" value="P:carbohydrate derivative metabolic process"/>
    <property type="evidence" value="ECO:0007669"/>
    <property type="project" value="InterPro"/>
</dbReference>
<dbReference type="PROSITE" id="PS51464">
    <property type="entry name" value="SIS"/>
    <property type="match status" value="1"/>
</dbReference>
<dbReference type="HOGENOM" id="CLU_059687_0_1_2"/>
<dbReference type="InterPro" id="IPR019490">
    <property type="entry name" value="Glu6P/Mann6P_isomerase_C"/>
</dbReference>
<dbReference type="NCBIfam" id="TIGR02128">
    <property type="entry name" value="G6PI_arch"/>
    <property type="match status" value="1"/>
</dbReference>
<dbReference type="GO" id="GO:0004347">
    <property type="term" value="F:glucose-6-phosphate isomerase activity"/>
    <property type="evidence" value="ECO:0007669"/>
    <property type="project" value="UniProtKB-EC"/>
</dbReference>
<accession>A1RV15</accession>
<dbReference type="Gene3D" id="3.40.50.10490">
    <property type="entry name" value="Glucose-6-phosphate isomerase like protein, domain 1"/>
    <property type="match status" value="2"/>
</dbReference>
<proteinExistence type="inferred from homology"/>
<evidence type="ECO:0000256" key="2">
    <source>
        <dbReference type="ARBA" id="ARBA00023235"/>
    </source>
</evidence>
<gene>
    <name evidence="4" type="ordered locus">Pisl_1645</name>
</gene>
<dbReference type="eggNOG" id="arCOG00052">
    <property type="taxonomic scope" value="Archaea"/>
</dbReference>
<evidence type="ECO:0000256" key="1">
    <source>
        <dbReference type="ARBA" id="ARBA00010523"/>
    </source>
</evidence>
<comment type="similarity">
    <text evidence="1">Belongs to the PGI/PMI family.</text>
</comment>
<sequence>MSNVNMLEDYLSWERYIIKNVNIPLSYRIEGVEISIEPTPRLYISGMGGSGVVGDLIRDLSIVWNWDFEVIPVKDYFLRARDGLLIAVSYSGNTVETLYTVEYAKKKRIPAIAITTGGRLAQAGIPTVIVPKASAPRAALPQLFTAALHVIRHIYGINIEIPDFLEPINEGLVQSLIVEFQKRPTIVAPESMRGVAYRVKNEFNENSKIEPSVEILPEAHHNWIEGAERPVVALTSPHIPPEHRERVKATLEILGGVQYTVEMHPRGILSFLREVGIASVKLAETKGVNPLATPRIDALKRRLQR</sequence>
<evidence type="ECO:0000313" key="5">
    <source>
        <dbReference type="Proteomes" id="UP000002595"/>
    </source>
</evidence>
<dbReference type="SUPFAM" id="SSF53697">
    <property type="entry name" value="SIS domain"/>
    <property type="match status" value="1"/>
</dbReference>
<dbReference type="GO" id="GO:0005975">
    <property type="term" value="P:carbohydrate metabolic process"/>
    <property type="evidence" value="ECO:0007669"/>
    <property type="project" value="InterPro"/>
</dbReference>
<reference evidence="4" key="1">
    <citation type="submission" date="2006-12" db="EMBL/GenBank/DDBJ databases">
        <title>Complete sequence of Pyrobaculum islandicum DSM 4184.</title>
        <authorList>
            <person name="Copeland A."/>
            <person name="Lucas S."/>
            <person name="Lapidus A."/>
            <person name="Barry K."/>
            <person name="Detter J.C."/>
            <person name="Glavina del Rio T."/>
            <person name="Dalin E."/>
            <person name="Tice H."/>
            <person name="Pitluck S."/>
            <person name="Meincke L."/>
            <person name="Brettin T."/>
            <person name="Bruce D."/>
            <person name="Han C."/>
            <person name="Tapia R."/>
            <person name="Gilna P."/>
            <person name="Schmutz J."/>
            <person name="Larimer F."/>
            <person name="Land M."/>
            <person name="Hauser L."/>
            <person name="Kyrpides N."/>
            <person name="Mikhailova N."/>
            <person name="Cozen A.E."/>
            <person name="Fitz-Gibbon S.T."/>
            <person name="House C.H."/>
            <person name="Saltikov C."/>
            <person name="Lowe T."/>
            <person name="Richardson P."/>
        </authorList>
    </citation>
    <scope>NUCLEOTIDE SEQUENCE [LARGE SCALE GENOMIC DNA]</scope>
    <source>
        <strain evidence="4">DSM 4184</strain>
    </source>
</reference>
<dbReference type="InterPro" id="IPR046348">
    <property type="entry name" value="SIS_dom_sf"/>
</dbReference>
<dbReference type="EC" id="5.3.1.8" evidence="4"/>
<dbReference type="GO" id="GO:0004476">
    <property type="term" value="F:mannose-6-phosphate isomerase activity"/>
    <property type="evidence" value="ECO:0007669"/>
    <property type="project" value="UniProtKB-EC"/>
</dbReference>
<name>A1RV15_PYRIL</name>
<dbReference type="CDD" id="cd05637">
    <property type="entry name" value="SIS_PGI_PMI_2"/>
    <property type="match status" value="1"/>
</dbReference>
<evidence type="ECO:0000259" key="3">
    <source>
        <dbReference type="PROSITE" id="PS51464"/>
    </source>
</evidence>
<dbReference type="EMBL" id="CP000504">
    <property type="protein sequence ID" value="ABL88797.1"/>
    <property type="molecule type" value="Genomic_DNA"/>
</dbReference>